<keyword evidence="2" id="KW-1185">Reference proteome</keyword>
<dbReference type="EMBL" id="JAPMSZ010000004">
    <property type="protein sequence ID" value="KAJ5104970.1"/>
    <property type="molecule type" value="Genomic_DNA"/>
</dbReference>
<reference evidence="1" key="1">
    <citation type="submission" date="2022-11" db="EMBL/GenBank/DDBJ databases">
        <authorList>
            <person name="Petersen C."/>
        </authorList>
    </citation>
    <scope>NUCLEOTIDE SEQUENCE</scope>
    <source>
        <strain evidence="1">IBT 34128</strain>
    </source>
</reference>
<name>A0A9W9KFW6_9EURO</name>
<dbReference type="SUPFAM" id="SSF52047">
    <property type="entry name" value="RNI-like"/>
    <property type="match status" value="1"/>
</dbReference>
<evidence type="ECO:0000313" key="1">
    <source>
        <dbReference type="EMBL" id="KAJ5104970.1"/>
    </source>
</evidence>
<proteinExistence type="predicted"/>
<dbReference type="PROSITE" id="PS51257">
    <property type="entry name" value="PROKAR_LIPOPROTEIN"/>
    <property type="match status" value="1"/>
</dbReference>
<organism evidence="1 2">
    <name type="scientific">Penicillium alfredii</name>
    <dbReference type="NCBI Taxonomy" id="1506179"/>
    <lineage>
        <taxon>Eukaryota</taxon>
        <taxon>Fungi</taxon>
        <taxon>Dikarya</taxon>
        <taxon>Ascomycota</taxon>
        <taxon>Pezizomycotina</taxon>
        <taxon>Eurotiomycetes</taxon>
        <taxon>Eurotiomycetidae</taxon>
        <taxon>Eurotiales</taxon>
        <taxon>Aspergillaceae</taxon>
        <taxon>Penicillium</taxon>
    </lineage>
</organism>
<dbReference type="Gene3D" id="3.80.10.10">
    <property type="entry name" value="Ribonuclease Inhibitor"/>
    <property type="match status" value="1"/>
</dbReference>
<dbReference type="RefSeq" id="XP_056513966.1">
    <property type="nucleotide sequence ID" value="XM_056652899.1"/>
</dbReference>
<protein>
    <submittedName>
        <fullName evidence="1">Uncharacterized protein</fullName>
    </submittedName>
</protein>
<comment type="caution">
    <text evidence="1">The sequence shown here is derived from an EMBL/GenBank/DDBJ whole genome shotgun (WGS) entry which is preliminary data.</text>
</comment>
<accession>A0A9W9KFW6</accession>
<sequence>MADFKRLPLEIIQIITSYLDTNHPPSLVGFACTNNFCYAAAAPFLFHTLNFPVEYESSFQDIAERVQTYTRSLQRVAGFQYVHRVMLHHPWPESKRNAMERGHATDREVGNEQNLDARLDTFLDGLDYILYDAPGDIPGINEAWKPLADLIRSLPALADLLYSCAGQFPPCLLDALHESQSLCRLHLYTFGLWDFGHQLATSPCLHSITVLQNQSAHISGQDSEYTTKTVMRMAAKLAPNLKHVHLWQNPQEPDAEWTPSKGLGQDSTDLDPGTTLGSLDRLQFSGFRRNLTKRDFDLWRQYTDFSTLKELKIDTQVEGAALNALAATPNAGFPCLQTLDLTTSCDSPLEERHTFYKTAERFLLSLPPLSALLLRPWHSEFPLASVLRHHNTLEGLTLPALQGEFMTESQIDLIKAHSQHLRHLEIMLHRTDAHLCKKLGSMPRLQSLDLELDPSDRWGYPDKIPPTKPNLSEYDQQACVVPGVGEFRVGWIRDALINSAVDQTLACAFFVDVSAGKMGAGSLGLERLCLKVRSVGGLVEYGDDFQGVVNSLNRSWLVERNPRDDCQNIPVVKDRGQFTWFEEDTLPPWLVPIFRSIWPETSSGSCWKDDWHSPPLVMTI</sequence>
<dbReference type="AlphaFoldDB" id="A0A9W9KFW6"/>
<evidence type="ECO:0000313" key="2">
    <source>
        <dbReference type="Proteomes" id="UP001141434"/>
    </source>
</evidence>
<dbReference type="OrthoDB" id="3945550at2759"/>
<dbReference type="GeneID" id="81392067"/>
<dbReference type="Proteomes" id="UP001141434">
    <property type="component" value="Unassembled WGS sequence"/>
</dbReference>
<gene>
    <name evidence="1" type="ORF">NUU61_002317</name>
</gene>
<reference evidence="1" key="2">
    <citation type="journal article" date="2023" name="IMA Fungus">
        <title>Comparative genomic study of the Penicillium genus elucidates a diverse pangenome and 15 lateral gene transfer events.</title>
        <authorList>
            <person name="Petersen C."/>
            <person name="Sorensen T."/>
            <person name="Nielsen M.R."/>
            <person name="Sondergaard T.E."/>
            <person name="Sorensen J.L."/>
            <person name="Fitzpatrick D.A."/>
            <person name="Frisvad J.C."/>
            <person name="Nielsen K.L."/>
        </authorList>
    </citation>
    <scope>NUCLEOTIDE SEQUENCE</scope>
    <source>
        <strain evidence="1">IBT 34128</strain>
    </source>
</reference>
<dbReference type="InterPro" id="IPR032675">
    <property type="entry name" value="LRR_dom_sf"/>
</dbReference>